<dbReference type="PANTHER" id="PTHR47953:SF16">
    <property type="entry name" value="CYTOCHROME P450 71D8"/>
    <property type="match status" value="1"/>
</dbReference>
<dbReference type="InterPro" id="IPR001128">
    <property type="entry name" value="Cyt_P450"/>
</dbReference>
<dbReference type="GO" id="GO:0004497">
    <property type="term" value="F:monooxygenase activity"/>
    <property type="evidence" value="ECO:0007669"/>
    <property type="project" value="UniProtKB-KW"/>
</dbReference>
<evidence type="ECO:0000256" key="9">
    <source>
        <dbReference type="ARBA" id="ARBA00023004"/>
    </source>
</evidence>
<comment type="caution">
    <text evidence="15">The sequence shown here is derived from an EMBL/GenBank/DDBJ whole genome shotgun (WGS) entry which is preliminary data.</text>
</comment>
<keyword evidence="4 14" id="KW-0812">Transmembrane</keyword>
<proteinExistence type="inferred from homology"/>
<evidence type="ECO:0000256" key="8">
    <source>
        <dbReference type="ARBA" id="ARBA00023002"/>
    </source>
</evidence>
<keyword evidence="7 14" id="KW-1133">Transmembrane helix</keyword>
<feature type="binding site" description="axial binding residue" evidence="12">
    <location>
        <position position="445"/>
    </location>
    <ligand>
        <name>heme</name>
        <dbReference type="ChEBI" id="CHEBI:30413"/>
    </ligand>
    <ligandPart>
        <name>Fe</name>
        <dbReference type="ChEBI" id="CHEBI:18248"/>
    </ligandPart>
</feature>
<keyword evidence="5 12" id="KW-0479">Metal-binding</keyword>
<dbReference type="InterPro" id="IPR036396">
    <property type="entry name" value="Cyt_P450_sf"/>
</dbReference>
<sequence length="511" mass="58038">MDFDEFYSNFTITIALLIVTIIFLIILKKSKAPVVIVNWPPGPKPLPIIGNIHQLSSLPFRSFRDLAKQYGPIMHLRLGQVPTIVVSSPEIAKEMLKEHDPSFADRPQTIALKIMWYNYKDIAFSPYGNYWRQMRKICIVELLSAKMVRTFASIRNDEVTRLVKSIQMSGDQAINLTDSIFSLTSSITCRAAFGKVSKDNELLIKLLKEGMEMAGGFEIADLYPTSKVVNALSWGKWRLVMMRRKLDVIFDGIIDEHKVNLGKGKGNGEFGNEDLIDVLLRIKDGGELEFPIHNDNIKAVIFDMFSAGTDTSSTLIDWTMVELMRNPRVMEKAQAEVREVFKDGKITDEGEVQKLKYLKNVIREALRLHPPVPLLPRASREEHVIKGYTIPPKVKVLVNNWAMQRDPKYWTNPESFEPERFETNSKDFIGGDFEYLPFGTGRRMCPGMTFGLASVDFPIATLLYHFNWKLPGQMKPKDLDMIESPGITALRKDSLFVVPTPAAFTNTPICI</sequence>
<dbReference type="GO" id="GO:0046872">
    <property type="term" value="F:metal ion binding"/>
    <property type="evidence" value="ECO:0007669"/>
    <property type="project" value="UniProtKB-KW"/>
</dbReference>
<evidence type="ECO:0000256" key="1">
    <source>
        <dbReference type="ARBA" id="ARBA00004606"/>
    </source>
</evidence>
<evidence type="ECO:0000256" key="2">
    <source>
        <dbReference type="ARBA" id="ARBA00010617"/>
    </source>
</evidence>
<reference evidence="15 16" key="1">
    <citation type="submission" date="2024-12" db="EMBL/GenBank/DDBJ databases">
        <title>The unique morphological basis and parallel evolutionary history of personate flowers in Penstemon.</title>
        <authorList>
            <person name="Depatie T.H."/>
            <person name="Wessinger C.A."/>
        </authorList>
    </citation>
    <scope>NUCLEOTIDE SEQUENCE [LARGE SCALE GENOMIC DNA]</scope>
    <source>
        <strain evidence="15">WTNN_2</strain>
        <tissue evidence="15">Leaf</tissue>
    </source>
</reference>
<keyword evidence="6" id="KW-0735">Signal-anchor</keyword>
<dbReference type="InterPro" id="IPR017972">
    <property type="entry name" value="Cyt_P450_CS"/>
</dbReference>
<evidence type="ECO:0000256" key="12">
    <source>
        <dbReference type="PIRSR" id="PIRSR602401-1"/>
    </source>
</evidence>
<evidence type="ECO:0000256" key="5">
    <source>
        <dbReference type="ARBA" id="ARBA00022723"/>
    </source>
</evidence>
<comment type="cofactor">
    <cofactor evidence="12">
        <name>heme</name>
        <dbReference type="ChEBI" id="CHEBI:30413"/>
    </cofactor>
</comment>
<evidence type="ECO:0000256" key="11">
    <source>
        <dbReference type="ARBA" id="ARBA00023136"/>
    </source>
</evidence>
<protein>
    <recommendedName>
        <fullName evidence="17">Cytochrome P450</fullName>
    </recommendedName>
</protein>
<dbReference type="Gene3D" id="1.10.630.10">
    <property type="entry name" value="Cytochrome P450"/>
    <property type="match status" value="1"/>
</dbReference>
<dbReference type="PROSITE" id="PS00086">
    <property type="entry name" value="CYTOCHROME_P450"/>
    <property type="match status" value="1"/>
</dbReference>
<dbReference type="PRINTS" id="PR00463">
    <property type="entry name" value="EP450I"/>
</dbReference>
<keyword evidence="11 14" id="KW-0472">Membrane</keyword>
<keyword evidence="8 13" id="KW-0560">Oxidoreductase</keyword>
<evidence type="ECO:0000256" key="4">
    <source>
        <dbReference type="ARBA" id="ARBA00022692"/>
    </source>
</evidence>
<dbReference type="FunFam" id="1.10.630.10:FF:000043">
    <property type="entry name" value="Cytochrome P450 99A2"/>
    <property type="match status" value="1"/>
</dbReference>
<dbReference type="Pfam" id="PF00067">
    <property type="entry name" value="p450"/>
    <property type="match status" value="1"/>
</dbReference>
<dbReference type="SUPFAM" id="SSF48264">
    <property type="entry name" value="Cytochrome P450"/>
    <property type="match status" value="1"/>
</dbReference>
<evidence type="ECO:0000256" key="3">
    <source>
        <dbReference type="ARBA" id="ARBA00022617"/>
    </source>
</evidence>
<dbReference type="PANTHER" id="PTHR47953">
    <property type="entry name" value="OS08G0105600 PROTEIN"/>
    <property type="match status" value="1"/>
</dbReference>
<keyword evidence="10 13" id="KW-0503">Monooxygenase</keyword>
<name>A0ABD3TQV0_9LAMI</name>
<organism evidence="15 16">
    <name type="scientific">Penstemon smallii</name>
    <dbReference type="NCBI Taxonomy" id="265156"/>
    <lineage>
        <taxon>Eukaryota</taxon>
        <taxon>Viridiplantae</taxon>
        <taxon>Streptophyta</taxon>
        <taxon>Embryophyta</taxon>
        <taxon>Tracheophyta</taxon>
        <taxon>Spermatophyta</taxon>
        <taxon>Magnoliopsida</taxon>
        <taxon>eudicotyledons</taxon>
        <taxon>Gunneridae</taxon>
        <taxon>Pentapetalae</taxon>
        <taxon>asterids</taxon>
        <taxon>lamiids</taxon>
        <taxon>Lamiales</taxon>
        <taxon>Plantaginaceae</taxon>
        <taxon>Cheloneae</taxon>
        <taxon>Penstemon</taxon>
    </lineage>
</organism>
<dbReference type="AlphaFoldDB" id="A0ABD3TQV0"/>
<keyword evidence="16" id="KW-1185">Reference proteome</keyword>
<evidence type="ECO:0000313" key="16">
    <source>
        <dbReference type="Proteomes" id="UP001634393"/>
    </source>
</evidence>
<evidence type="ECO:0000256" key="7">
    <source>
        <dbReference type="ARBA" id="ARBA00022989"/>
    </source>
</evidence>
<dbReference type="InterPro" id="IPR002401">
    <property type="entry name" value="Cyt_P450_E_grp-I"/>
</dbReference>
<dbReference type="InterPro" id="IPR052306">
    <property type="entry name" value="CYP450_71D"/>
</dbReference>
<dbReference type="CDD" id="cd11072">
    <property type="entry name" value="CYP71-like"/>
    <property type="match status" value="1"/>
</dbReference>
<dbReference type="Proteomes" id="UP001634393">
    <property type="component" value="Unassembled WGS sequence"/>
</dbReference>
<comment type="similarity">
    <text evidence="2 13">Belongs to the cytochrome P450 family.</text>
</comment>
<evidence type="ECO:0000313" key="15">
    <source>
        <dbReference type="EMBL" id="KAL3838996.1"/>
    </source>
</evidence>
<comment type="subcellular location">
    <subcellularLocation>
        <location evidence="1">Membrane</location>
        <topology evidence="1">Single-pass type II membrane protein</topology>
    </subcellularLocation>
</comment>
<evidence type="ECO:0000256" key="14">
    <source>
        <dbReference type="SAM" id="Phobius"/>
    </source>
</evidence>
<gene>
    <name evidence="15" type="ORF">ACJIZ3_023587</name>
</gene>
<keyword evidence="9 12" id="KW-0408">Iron</keyword>
<evidence type="ECO:0000256" key="13">
    <source>
        <dbReference type="RuleBase" id="RU000461"/>
    </source>
</evidence>
<feature type="transmembrane region" description="Helical" evidence="14">
    <location>
        <begin position="6"/>
        <end position="27"/>
    </location>
</feature>
<evidence type="ECO:0008006" key="17">
    <source>
        <dbReference type="Google" id="ProtNLM"/>
    </source>
</evidence>
<keyword evidence="3 12" id="KW-0349">Heme</keyword>
<evidence type="ECO:0000256" key="6">
    <source>
        <dbReference type="ARBA" id="ARBA00022968"/>
    </source>
</evidence>
<evidence type="ECO:0000256" key="10">
    <source>
        <dbReference type="ARBA" id="ARBA00023033"/>
    </source>
</evidence>
<accession>A0ABD3TQV0</accession>
<dbReference type="GO" id="GO:0016020">
    <property type="term" value="C:membrane"/>
    <property type="evidence" value="ECO:0007669"/>
    <property type="project" value="UniProtKB-SubCell"/>
</dbReference>
<dbReference type="EMBL" id="JBJXBP010000003">
    <property type="protein sequence ID" value="KAL3838996.1"/>
    <property type="molecule type" value="Genomic_DNA"/>
</dbReference>
<dbReference type="PRINTS" id="PR00385">
    <property type="entry name" value="P450"/>
</dbReference>